<dbReference type="CDD" id="cd16653">
    <property type="entry name" value="RING-like_Rtf2"/>
    <property type="match status" value="1"/>
</dbReference>
<feature type="compositionally biased region" description="Polar residues" evidence="4">
    <location>
        <begin position="206"/>
        <end position="222"/>
    </location>
</feature>
<dbReference type="GO" id="GO:0006274">
    <property type="term" value="P:DNA replication termination"/>
    <property type="evidence" value="ECO:0007669"/>
    <property type="project" value="TreeGrafter"/>
</dbReference>
<organism evidence="5 6">
    <name type="scientific">Patella caerulea</name>
    <name type="common">Rayed Mediterranean limpet</name>
    <dbReference type="NCBI Taxonomy" id="87958"/>
    <lineage>
        <taxon>Eukaryota</taxon>
        <taxon>Metazoa</taxon>
        <taxon>Spiralia</taxon>
        <taxon>Lophotrochozoa</taxon>
        <taxon>Mollusca</taxon>
        <taxon>Gastropoda</taxon>
        <taxon>Patellogastropoda</taxon>
        <taxon>Patelloidea</taxon>
        <taxon>Patellidae</taxon>
        <taxon>Patella</taxon>
    </lineage>
</organism>
<feature type="compositionally biased region" description="Basic residues" evidence="4">
    <location>
        <begin position="195"/>
        <end position="205"/>
    </location>
</feature>
<gene>
    <name evidence="5" type="ORF">SNE40_018407</name>
</gene>
<dbReference type="InterPro" id="IPR027799">
    <property type="entry name" value="Rtf2_RING-finger"/>
</dbReference>
<dbReference type="AlphaFoldDB" id="A0AAN8J8N6"/>
<comment type="similarity">
    <text evidence="1">Belongs to the rtf2 family.</text>
</comment>
<reference evidence="5 6" key="1">
    <citation type="submission" date="2024-01" db="EMBL/GenBank/DDBJ databases">
        <title>The genome of the rayed Mediterranean limpet Patella caerulea (Linnaeus, 1758).</title>
        <authorList>
            <person name="Anh-Thu Weber A."/>
            <person name="Halstead-Nussloch G."/>
        </authorList>
    </citation>
    <scope>NUCLEOTIDE SEQUENCE [LARGE SCALE GENOMIC DNA]</scope>
    <source>
        <strain evidence="5">AATW-2023a</strain>
        <tissue evidence="5">Whole specimen</tissue>
    </source>
</reference>
<name>A0AAN8J8N6_PATCE</name>
<evidence type="ECO:0000256" key="1">
    <source>
        <dbReference type="ARBA" id="ARBA00009885"/>
    </source>
</evidence>
<evidence type="ECO:0000256" key="4">
    <source>
        <dbReference type="SAM" id="MobiDB-lite"/>
    </source>
</evidence>
<proteinExistence type="inferred from homology"/>
<evidence type="ECO:0000256" key="3">
    <source>
        <dbReference type="ARBA" id="ARBA00030367"/>
    </source>
</evidence>
<protein>
    <recommendedName>
        <fullName evidence="2">Replication termination factor 2</fullName>
    </recommendedName>
    <alternativeName>
        <fullName evidence="3">Replication termination factor 2 domain-containing protein 1</fullName>
    </alternativeName>
</protein>
<keyword evidence="6" id="KW-1185">Reference proteome</keyword>
<feature type="compositionally biased region" description="Basic and acidic residues" evidence="4">
    <location>
        <begin position="10"/>
        <end position="22"/>
    </location>
</feature>
<dbReference type="InterPro" id="IPR006735">
    <property type="entry name" value="Rtf2"/>
</dbReference>
<dbReference type="PANTHER" id="PTHR12775">
    <property type="entry name" value="PROTEIN C20ORF43 HOMOLOG"/>
    <property type="match status" value="1"/>
</dbReference>
<evidence type="ECO:0000313" key="6">
    <source>
        <dbReference type="Proteomes" id="UP001347796"/>
    </source>
</evidence>
<evidence type="ECO:0000256" key="2">
    <source>
        <dbReference type="ARBA" id="ARBA00015157"/>
    </source>
</evidence>
<feature type="region of interest" description="Disordered" evidence="4">
    <location>
        <begin position="190"/>
        <end position="269"/>
    </location>
</feature>
<dbReference type="GO" id="GO:0005634">
    <property type="term" value="C:nucleus"/>
    <property type="evidence" value="ECO:0007669"/>
    <property type="project" value="TreeGrafter"/>
</dbReference>
<feature type="region of interest" description="Disordered" evidence="4">
    <location>
        <begin position="1"/>
        <end position="22"/>
    </location>
</feature>
<comment type="caution">
    <text evidence="5">The sequence shown here is derived from an EMBL/GenBank/DDBJ whole genome shotgun (WGS) entry which is preliminary data.</text>
</comment>
<dbReference type="EMBL" id="JAZGQO010000013">
    <property type="protein sequence ID" value="KAK6172000.1"/>
    <property type="molecule type" value="Genomic_DNA"/>
</dbReference>
<dbReference type="Proteomes" id="UP001347796">
    <property type="component" value="Unassembled WGS sequence"/>
</dbReference>
<accession>A0AAN8J8N6</accession>
<evidence type="ECO:0000313" key="5">
    <source>
        <dbReference type="EMBL" id="KAK6172000.1"/>
    </source>
</evidence>
<dbReference type="Pfam" id="PF04641">
    <property type="entry name" value="Rtf2"/>
    <property type="match status" value="1"/>
</dbReference>
<dbReference type="PANTHER" id="PTHR12775:SF0">
    <property type="entry name" value="REPLICATION TERMINATION FACTOR 2"/>
    <property type="match status" value="1"/>
</dbReference>
<sequence>MGCDGGTIPTRDELVKTKKKPEQKDKASELAVKWKHCSISLEPLHKPILACELGRLYNKESVLEFLIDKSKFDFADQFNHLRGLRDLKELNLSENPAYKGNIAEKGDAYIDTQTSEYICPVVGTELSGKYRFCYIWTCGCVLSERALKEIKSEVCHKCGHTYEEENVIVLNGTDDDVDLMRIKMEARRLKAKQEKKAKKAGKHKATSGSTDLSTDGEPSSKMTKTEKDKEVAVASSSKLDVKSKLINGKPDLKSKPSKGKTEEKTVKSIQNDPYASATYKSLFTTSSKAKNQQQAHWVTFNPMYY</sequence>
<feature type="compositionally biased region" description="Basic and acidic residues" evidence="4">
    <location>
        <begin position="250"/>
        <end position="266"/>
    </location>
</feature>